<sequence length="1051" mass="119311">MNSDELGFSRRGLPEHASRAPKRPFQLNLALQTSTPQSRSHRHPQKAHIFAPTVRHAKPHANMFLVNPAHPARNENQRILHVSRHNIQSPTAQEEHEERSIDDKENSLNVPPVFKMFSQSSNTDQLSTPTRQSGSRSSELPQTPISERFEPHSRHSSVQPEVVYHGDEVNWEENMMIRKMREASAMKSQLVDERKITLTLKGDLAASQNASVALKQKLATLESENERQAAQIQSFTEQLSQTKLDLGQVTEERERSVNLMQDKAGEIERLRSELLHAGEKYASCEERAGKIKDAAKKGIVHLNQGYEALKTTFDELKLRFDVSEDSLQRTKDEIELLKSTSGRQMKLVESHLDETGRYLHKSAETRDLISELQQDRNSSQQVNDILREKLHSLSAQLVESKQKIAELELRQFEEGARWSRRGETWQNLQCRIEELADKLAKRESEAFEGLIESANLSTALNEAIEKANILQVTLEAKEQELGALKKEAINVESAKAKELDAALKDLSVKLANSDATVHKQETQMSILNDRMRSLTTKEAALIESNDDSRRTISKLEMTIQEAKFACSVESTKYKQVQDKNVLLEAQIGKLRADVIDKETSLKNQDVTFNVLQERFDNQTITLKLAKEHSGDLQERIMALTVKLEGVTTSARLDLAHLQEQKASLESSIQDQKALLEKTLQEQKALLEKTFRDHSSHFERSLQEQRTSQERKLQDQKNVWEKFLADQQALFDRNLDDQKAAFETTIKHLQDQKLSLKNSLTQLQTDFQVQQEAATTLKIDVAKLEERCEQQVKSEAQKLQAANKERLEALRLVQQKKDMLDSLASECESAKKDAQKARSELESGLREARMSTKQTRELQEELGRLRDREVTMPNRYEAGQLSDIEKSFVQSVIQMYRATCEQDIVNKENDLRSRDNMIVSLQSKIASLESTLAKCLKESGTKSMIDLNAWMSSPLTQGPEDEVLPQPAARPSVSASPKPLAALAAEDDDEISEEEKQPSALGKRDRPHSPMTKSDDNQRPARRSKSVAPRKIQGADKKVNESTSKAKPRKRR</sequence>
<evidence type="ECO:0000256" key="1">
    <source>
        <dbReference type="SAM" id="Coils"/>
    </source>
</evidence>
<evidence type="ECO:0000313" key="3">
    <source>
        <dbReference type="EMBL" id="PBK95731.1"/>
    </source>
</evidence>
<feature type="compositionally biased region" description="Basic and acidic residues" evidence="2">
    <location>
        <begin position="93"/>
        <end position="106"/>
    </location>
</feature>
<feature type="coiled-coil region" evidence="1">
    <location>
        <begin position="204"/>
        <end position="238"/>
    </location>
</feature>
<dbReference type="EMBL" id="KZ293651">
    <property type="protein sequence ID" value="PBK95731.1"/>
    <property type="molecule type" value="Genomic_DNA"/>
</dbReference>
<dbReference type="STRING" id="47427.A0A2H3DKH5"/>
<organism evidence="3 4">
    <name type="scientific">Armillaria gallica</name>
    <name type="common">Bulbous honey fungus</name>
    <name type="synonym">Armillaria bulbosa</name>
    <dbReference type="NCBI Taxonomy" id="47427"/>
    <lineage>
        <taxon>Eukaryota</taxon>
        <taxon>Fungi</taxon>
        <taxon>Dikarya</taxon>
        <taxon>Basidiomycota</taxon>
        <taxon>Agaricomycotina</taxon>
        <taxon>Agaricomycetes</taxon>
        <taxon>Agaricomycetidae</taxon>
        <taxon>Agaricales</taxon>
        <taxon>Marasmiineae</taxon>
        <taxon>Physalacriaceae</taxon>
        <taxon>Armillaria</taxon>
    </lineage>
</organism>
<feature type="region of interest" description="Disordered" evidence="2">
    <location>
        <begin position="951"/>
        <end position="1051"/>
    </location>
</feature>
<feature type="region of interest" description="Disordered" evidence="2">
    <location>
        <begin position="85"/>
        <end position="159"/>
    </location>
</feature>
<dbReference type="OMA" id="SIMMRGA"/>
<proteinExistence type="predicted"/>
<accession>A0A2H3DKH5</accession>
<keyword evidence="4" id="KW-1185">Reference proteome</keyword>
<gene>
    <name evidence="3" type="ORF">ARMGADRAFT_1061570</name>
</gene>
<keyword evidence="1" id="KW-0175">Coiled coil</keyword>
<evidence type="ECO:0000313" key="4">
    <source>
        <dbReference type="Proteomes" id="UP000217790"/>
    </source>
</evidence>
<dbReference type="InParanoid" id="A0A2H3DKH5"/>
<dbReference type="Proteomes" id="UP000217790">
    <property type="component" value="Unassembled WGS sequence"/>
</dbReference>
<protein>
    <submittedName>
        <fullName evidence="3">Uncharacterized protein</fullName>
    </submittedName>
</protein>
<reference evidence="4" key="1">
    <citation type="journal article" date="2017" name="Nat. Ecol. Evol.">
        <title>Genome expansion and lineage-specific genetic innovations in the forest pathogenic fungi Armillaria.</title>
        <authorList>
            <person name="Sipos G."/>
            <person name="Prasanna A.N."/>
            <person name="Walter M.C."/>
            <person name="O'Connor E."/>
            <person name="Balint B."/>
            <person name="Krizsan K."/>
            <person name="Kiss B."/>
            <person name="Hess J."/>
            <person name="Varga T."/>
            <person name="Slot J."/>
            <person name="Riley R."/>
            <person name="Boka B."/>
            <person name="Rigling D."/>
            <person name="Barry K."/>
            <person name="Lee J."/>
            <person name="Mihaltcheva S."/>
            <person name="LaButti K."/>
            <person name="Lipzen A."/>
            <person name="Waldron R."/>
            <person name="Moloney N.M."/>
            <person name="Sperisen C."/>
            <person name="Kredics L."/>
            <person name="Vagvoelgyi C."/>
            <person name="Patrignani A."/>
            <person name="Fitzpatrick D."/>
            <person name="Nagy I."/>
            <person name="Doyle S."/>
            <person name="Anderson J.B."/>
            <person name="Grigoriev I.V."/>
            <person name="Gueldener U."/>
            <person name="Muensterkoetter M."/>
            <person name="Nagy L.G."/>
        </authorList>
    </citation>
    <scope>NUCLEOTIDE SEQUENCE [LARGE SCALE GENOMIC DNA]</scope>
    <source>
        <strain evidence="4">Ar21-2</strain>
    </source>
</reference>
<evidence type="ECO:0000256" key="2">
    <source>
        <dbReference type="SAM" id="MobiDB-lite"/>
    </source>
</evidence>
<dbReference type="AlphaFoldDB" id="A0A2H3DKH5"/>
<feature type="region of interest" description="Disordered" evidence="2">
    <location>
        <begin position="1"/>
        <end position="26"/>
    </location>
</feature>
<dbReference type="OrthoDB" id="3246510at2759"/>
<feature type="coiled-coil region" evidence="1">
    <location>
        <begin position="654"/>
        <end position="718"/>
    </location>
</feature>
<feature type="compositionally biased region" description="Polar residues" evidence="2">
    <location>
        <begin position="117"/>
        <end position="145"/>
    </location>
</feature>
<feature type="coiled-coil region" evidence="1">
    <location>
        <begin position="369"/>
        <end position="494"/>
    </location>
</feature>
<feature type="region of interest" description="Disordered" evidence="2">
    <location>
        <begin position="833"/>
        <end position="856"/>
    </location>
</feature>
<feature type="compositionally biased region" description="Basic and acidic residues" evidence="2">
    <location>
        <begin position="993"/>
        <end position="1018"/>
    </location>
</feature>
<feature type="compositionally biased region" description="Low complexity" evidence="2">
    <location>
        <begin position="970"/>
        <end position="983"/>
    </location>
</feature>
<name>A0A2H3DKH5_ARMGA</name>